<gene>
    <name evidence="1" type="ORF">BCR36DRAFT_20642</name>
</gene>
<comment type="caution">
    <text evidence="1">The sequence shown here is derived from an EMBL/GenBank/DDBJ whole genome shotgun (WGS) entry which is preliminary data.</text>
</comment>
<dbReference type="EMBL" id="MCFH01000012">
    <property type="protein sequence ID" value="ORX53776.1"/>
    <property type="molecule type" value="Genomic_DNA"/>
</dbReference>
<dbReference type="AlphaFoldDB" id="A0A1Y1VDT9"/>
<organism evidence="1 2">
    <name type="scientific">Piromyces finnis</name>
    <dbReference type="NCBI Taxonomy" id="1754191"/>
    <lineage>
        <taxon>Eukaryota</taxon>
        <taxon>Fungi</taxon>
        <taxon>Fungi incertae sedis</taxon>
        <taxon>Chytridiomycota</taxon>
        <taxon>Chytridiomycota incertae sedis</taxon>
        <taxon>Neocallimastigomycetes</taxon>
        <taxon>Neocallimastigales</taxon>
        <taxon>Neocallimastigaceae</taxon>
        <taxon>Piromyces</taxon>
    </lineage>
</organism>
<evidence type="ECO:0000313" key="2">
    <source>
        <dbReference type="Proteomes" id="UP000193719"/>
    </source>
</evidence>
<name>A0A1Y1VDT9_9FUNG</name>
<proteinExistence type="predicted"/>
<dbReference type="Proteomes" id="UP000193719">
    <property type="component" value="Unassembled WGS sequence"/>
</dbReference>
<protein>
    <submittedName>
        <fullName evidence="1">Uncharacterized protein</fullName>
    </submittedName>
</protein>
<reference evidence="1 2" key="2">
    <citation type="submission" date="2016-08" db="EMBL/GenBank/DDBJ databases">
        <title>Pervasive Adenine N6-methylation of Active Genes in Fungi.</title>
        <authorList>
            <consortium name="DOE Joint Genome Institute"/>
            <person name="Mondo S.J."/>
            <person name="Dannebaum R.O."/>
            <person name="Kuo R.C."/>
            <person name="Labutti K."/>
            <person name="Haridas S."/>
            <person name="Kuo A."/>
            <person name="Salamov A."/>
            <person name="Ahrendt S.R."/>
            <person name="Lipzen A."/>
            <person name="Sullivan W."/>
            <person name="Andreopoulos W.B."/>
            <person name="Clum A."/>
            <person name="Lindquist E."/>
            <person name="Daum C."/>
            <person name="Ramamoorthy G.K."/>
            <person name="Gryganskyi A."/>
            <person name="Culley D."/>
            <person name="Magnuson J.K."/>
            <person name="James T.Y."/>
            <person name="O'Malley M.A."/>
            <person name="Stajich J.E."/>
            <person name="Spatafora J.W."/>
            <person name="Visel A."/>
            <person name="Grigoriev I.V."/>
        </authorList>
    </citation>
    <scope>NUCLEOTIDE SEQUENCE [LARGE SCALE GENOMIC DNA]</scope>
    <source>
        <strain evidence="2">finn</strain>
    </source>
</reference>
<reference evidence="1 2" key="1">
    <citation type="submission" date="2016-08" db="EMBL/GenBank/DDBJ databases">
        <title>Genomes of anaerobic fungi encode conserved fungal cellulosomes for biomass hydrolysis.</title>
        <authorList>
            <consortium name="DOE Joint Genome Institute"/>
            <person name="Haitjema C.H."/>
            <person name="Gilmore S.P."/>
            <person name="Henske J.K."/>
            <person name="Solomon K.V."/>
            <person name="De Groot R."/>
            <person name="Kuo A."/>
            <person name="Mondo S.J."/>
            <person name="Salamov A.A."/>
            <person name="Labutti K."/>
            <person name="Zhao Z."/>
            <person name="Chiniquy J."/>
            <person name="Barry K."/>
            <person name="Brewer H.M."/>
            <person name="Purvine S.O."/>
            <person name="Wright A.T."/>
            <person name="Boxma B."/>
            <person name="Van Alen T."/>
            <person name="Hackstein J.H."/>
            <person name="Baker S.E."/>
            <person name="Grigoriev I.V."/>
            <person name="O'Malley M.A."/>
        </authorList>
    </citation>
    <scope>NUCLEOTIDE SEQUENCE [LARGE SCALE GENOMIC DNA]</scope>
    <source>
        <strain evidence="2">finn</strain>
    </source>
</reference>
<evidence type="ECO:0000313" key="1">
    <source>
        <dbReference type="EMBL" id="ORX53776.1"/>
    </source>
</evidence>
<keyword evidence="2" id="KW-1185">Reference proteome</keyword>
<sequence length="104" mass="12358">MHECFQKDLNDELIDDKLASIETLFESSEKTISNYINELNECFKSQEISYENKEKAAKYLIRFVPKNIQYNNDQRTFFSIYNIFIKSKIIPIEIEIDGYGNEEL</sequence>
<accession>A0A1Y1VDT9</accession>